<dbReference type="KEGG" id="wfu:AXE80_10780"/>
<keyword evidence="2" id="KW-1185">Reference proteome</keyword>
<dbReference type="Proteomes" id="UP000092967">
    <property type="component" value="Chromosome"/>
</dbReference>
<evidence type="ECO:0000313" key="2">
    <source>
        <dbReference type="Proteomes" id="UP000092967"/>
    </source>
</evidence>
<protein>
    <submittedName>
        <fullName evidence="1">Uncharacterized protein</fullName>
    </submittedName>
</protein>
<reference evidence="1 2" key="1">
    <citation type="submission" date="2016-02" db="EMBL/GenBank/DDBJ databases">
        <authorList>
            <person name="Wen L."/>
            <person name="He K."/>
            <person name="Yang H."/>
        </authorList>
    </citation>
    <scope>NUCLEOTIDE SEQUENCE [LARGE SCALE GENOMIC DNA]</scope>
    <source>
        <strain evidence="1 2">CZ1127</strain>
    </source>
</reference>
<name>A0A1B1Y7L4_9FLAO</name>
<gene>
    <name evidence="1" type="ORF">AXE80_10780</name>
</gene>
<organism evidence="1 2">
    <name type="scientific">Wenyingzhuangia fucanilytica</name>
    <dbReference type="NCBI Taxonomy" id="1790137"/>
    <lineage>
        <taxon>Bacteria</taxon>
        <taxon>Pseudomonadati</taxon>
        <taxon>Bacteroidota</taxon>
        <taxon>Flavobacteriia</taxon>
        <taxon>Flavobacteriales</taxon>
        <taxon>Flavobacteriaceae</taxon>
        <taxon>Wenyingzhuangia</taxon>
    </lineage>
</organism>
<dbReference type="EMBL" id="CP014224">
    <property type="protein sequence ID" value="ANW96728.1"/>
    <property type="molecule type" value="Genomic_DNA"/>
</dbReference>
<evidence type="ECO:0000313" key="1">
    <source>
        <dbReference type="EMBL" id="ANW96728.1"/>
    </source>
</evidence>
<dbReference type="RefSeq" id="WP_068827154.1">
    <property type="nucleotide sequence ID" value="NZ_CP014224.1"/>
</dbReference>
<dbReference type="AlphaFoldDB" id="A0A1B1Y7L4"/>
<accession>A0A1B1Y7L4</accession>
<dbReference type="SUPFAM" id="SSF51735">
    <property type="entry name" value="NAD(P)-binding Rossmann-fold domains"/>
    <property type="match status" value="1"/>
</dbReference>
<dbReference type="InterPro" id="IPR036291">
    <property type="entry name" value="NAD(P)-bd_dom_sf"/>
</dbReference>
<sequence>MDKKIAIIGLNGIGRVEAIKLLKEECKSVVISPIDFEKLSDWVEPYKGEEITTKKYKEGKVNSFVFKPKEYKDYPTKGSKYHK</sequence>
<proteinExistence type="predicted"/>